<dbReference type="AlphaFoldDB" id="A0AAV3AEP2"/>
<feature type="compositionally biased region" description="Basic and acidic residues" evidence="1">
    <location>
        <begin position="13"/>
        <end position="29"/>
    </location>
</feature>
<dbReference type="PANTHER" id="PTHR36981:SF9">
    <property type="entry name" value="NANOR-RELATED"/>
    <property type="match status" value="1"/>
</dbReference>
<protein>
    <recommendedName>
        <fullName evidence="2">P2X purinoreceptor 7 intracellular domain-containing protein</fullName>
    </recommendedName>
</protein>
<dbReference type="PANTHER" id="PTHR36981">
    <property type="entry name" value="ZGC:195170"/>
    <property type="match status" value="1"/>
</dbReference>
<dbReference type="InterPro" id="IPR046815">
    <property type="entry name" value="P2RX7_C"/>
</dbReference>
<organism evidence="3 4">
    <name type="scientific">Pyxicephalus adspersus</name>
    <name type="common">African bullfrog</name>
    <dbReference type="NCBI Taxonomy" id="30357"/>
    <lineage>
        <taxon>Eukaryota</taxon>
        <taxon>Metazoa</taxon>
        <taxon>Chordata</taxon>
        <taxon>Craniata</taxon>
        <taxon>Vertebrata</taxon>
        <taxon>Euteleostomi</taxon>
        <taxon>Amphibia</taxon>
        <taxon>Batrachia</taxon>
        <taxon>Anura</taxon>
        <taxon>Neobatrachia</taxon>
        <taxon>Ranoidea</taxon>
        <taxon>Pyxicephalidae</taxon>
        <taxon>Pyxicephalinae</taxon>
        <taxon>Pyxicephalus</taxon>
    </lineage>
</organism>
<evidence type="ECO:0000259" key="2">
    <source>
        <dbReference type="Pfam" id="PF20478"/>
    </source>
</evidence>
<evidence type="ECO:0000313" key="3">
    <source>
        <dbReference type="EMBL" id="DBA23838.1"/>
    </source>
</evidence>
<feature type="domain" description="P2X purinoreceptor 7 intracellular" evidence="2">
    <location>
        <begin position="209"/>
        <end position="328"/>
    </location>
</feature>
<keyword evidence="4" id="KW-1185">Reference proteome</keyword>
<dbReference type="EMBL" id="DYDO01000006">
    <property type="protein sequence ID" value="DBA23838.1"/>
    <property type="molecule type" value="Genomic_DNA"/>
</dbReference>
<proteinExistence type="predicted"/>
<sequence length="344" mass="39336">MRTDAEDTTMAQRNERLEEESQVKVKEEEIPAEISTGVSMTPRNVAFEKEVEEFCVRVKEEEVPIEIDTGVFGNIDAHSFPHYSGCCVKTEEGMLQDFQDGNQIKMEVNEEVEEIKVGSYKLCKEEETSLEICADGQYTRSVTREMLAMRGSSAVLSNPLSREEKLEILKQKLLEKNRLPWVEGGCFPSNPRQDPNNPDHMVDINTHKIGHTDWCFCGNCIPLPTGRESICCMEISKIQPHLKGKTCITQHPYFSYLCENKDFAKIHQNMMYGLRCKIPKEKDKNRALRKAAYQAFSVWIHGALRKKGERPIPACTVHRVRIAFPGPDYSPCCKDYPAEQMIFC</sequence>
<comment type="caution">
    <text evidence="3">The sequence shown here is derived from an EMBL/GenBank/DDBJ whole genome shotgun (WGS) entry which is preliminary data.</text>
</comment>
<evidence type="ECO:0000313" key="4">
    <source>
        <dbReference type="Proteomes" id="UP001181693"/>
    </source>
</evidence>
<accession>A0AAV3AEP2</accession>
<dbReference type="Pfam" id="PF20478">
    <property type="entry name" value="P2RX7_C"/>
    <property type="match status" value="1"/>
</dbReference>
<feature type="region of interest" description="Disordered" evidence="1">
    <location>
        <begin position="1"/>
        <end position="30"/>
    </location>
</feature>
<reference evidence="3" key="1">
    <citation type="thesis" date="2020" institute="ProQuest LLC" country="789 East Eisenhower Parkway, Ann Arbor, MI, USA">
        <title>Comparative Genomics and Chromosome Evolution.</title>
        <authorList>
            <person name="Mudd A.B."/>
        </authorList>
    </citation>
    <scope>NUCLEOTIDE SEQUENCE</scope>
    <source>
        <strain evidence="3">1538</strain>
        <tissue evidence="3">Blood</tissue>
    </source>
</reference>
<name>A0AAV3AEP2_PYXAD</name>
<gene>
    <name evidence="3" type="ORF">GDO54_014716</name>
</gene>
<dbReference type="Proteomes" id="UP001181693">
    <property type="component" value="Unassembled WGS sequence"/>
</dbReference>
<evidence type="ECO:0000256" key="1">
    <source>
        <dbReference type="SAM" id="MobiDB-lite"/>
    </source>
</evidence>